<organism evidence="2 3">
    <name type="scientific">Rhizophagus irregularis</name>
    <dbReference type="NCBI Taxonomy" id="588596"/>
    <lineage>
        <taxon>Eukaryota</taxon>
        <taxon>Fungi</taxon>
        <taxon>Fungi incertae sedis</taxon>
        <taxon>Mucoromycota</taxon>
        <taxon>Glomeromycotina</taxon>
        <taxon>Glomeromycetes</taxon>
        <taxon>Glomerales</taxon>
        <taxon>Glomeraceae</taxon>
        <taxon>Rhizophagus</taxon>
    </lineage>
</organism>
<protein>
    <recommendedName>
        <fullName evidence="1">TLDc domain-containing protein</fullName>
    </recommendedName>
</protein>
<evidence type="ECO:0000259" key="1">
    <source>
        <dbReference type="Pfam" id="PF07534"/>
    </source>
</evidence>
<proteinExistence type="predicted"/>
<dbReference type="EMBL" id="LLXJ01007712">
    <property type="protein sequence ID" value="PKB93584.1"/>
    <property type="molecule type" value="Genomic_DNA"/>
</dbReference>
<feature type="non-terminal residue" evidence="2">
    <location>
        <position position="1"/>
    </location>
</feature>
<dbReference type="AlphaFoldDB" id="A0A2N0NGA8"/>
<feature type="domain" description="TLDc" evidence="1">
    <location>
        <begin position="1"/>
        <end position="114"/>
    </location>
</feature>
<dbReference type="Proteomes" id="UP000232722">
    <property type="component" value="Unassembled WGS sequence"/>
</dbReference>
<sequence>CDNHSQTVTIFKVKDRNEILGGYNPIEWKSDYSCGSTKDSFIFSFNIENYILSRVKDEMRAIINDSYYGPSFGHDLYLCWFYNSAREIYCGQKYYEKQIKVNNDDLFNLDFFEIELVLISNILTSLNVLWRKKQL</sequence>
<reference evidence="2 3" key="2">
    <citation type="submission" date="2017-09" db="EMBL/GenBank/DDBJ databases">
        <title>Extensive intraspecific genome diversity in a model arbuscular mycorrhizal fungus.</title>
        <authorList>
            <person name="Chen E.C."/>
            <person name="Morin E."/>
            <person name="Beaudet D."/>
            <person name="Noel J."/>
            <person name="Ndikumana S."/>
            <person name="Charron P."/>
            <person name="St-Onge C."/>
            <person name="Giorgi J."/>
            <person name="Grigoriev I.V."/>
            <person name="Roux C."/>
            <person name="Martin F.M."/>
            <person name="Corradi N."/>
        </authorList>
    </citation>
    <scope>NUCLEOTIDE SEQUENCE [LARGE SCALE GENOMIC DNA]</scope>
    <source>
        <strain evidence="2 3">A5</strain>
    </source>
</reference>
<dbReference type="InterPro" id="IPR006571">
    <property type="entry name" value="TLDc_dom"/>
</dbReference>
<evidence type="ECO:0000313" key="3">
    <source>
        <dbReference type="Proteomes" id="UP000232722"/>
    </source>
</evidence>
<reference evidence="2 3" key="1">
    <citation type="submission" date="2016-04" db="EMBL/GenBank/DDBJ databases">
        <title>Genome analyses suggest a sexual origin of heterokaryosis in a supposedly ancient asexual fungus.</title>
        <authorList>
            <person name="Ropars J."/>
            <person name="Sedzielewska K."/>
            <person name="Noel J."/>
            <person name="Charron P."/>
            <person name="Farinelli L."/>
            <person name="Marton T."/>
            <person name="Kruger M."/>
            <person name="Pelin A."/>
            <person name="Brachmann A."/>
            <person name="Corradi N."/>
        </authorList>
    </citation>
    <scope>NUCLEOTIDE SEQUENCE [LARGE SCALE GENOMIC DNA]</scope>
    <source>
        <strain evidence="2 3">A5</strain>
    </source>
</reference>
<gene>
    <name evidence="2" type="ORF">RhiirA5_440891</name>
</gene>
<accession>A0A2N0NGA8</accession>
<comment type="caution">
    <text evidence="2">The sequence shown here is derived from an EMBL/GenBank/DDBJ whole genome shotgun (WGS) entry which is preliminary data.</text>
</comment>
<name>A0A2N0NGA8_9GLOM</name>
<dbReference type="Pfam" id="PF07534">
    <property type="entry name" value="TLD"/>
    <property type="match status" value="1"/>
</dbReference>
<evidence type="ECO:0000313" key="2">
    <source>
        <dbReference type="EMBL" id="PKB93584.1"/>
    </source>
</evidence>